<evidence type="ECO:0000256" key="5">
    <source>
        <dbReference type="RuleBase" id="RU003345"/>
    </source>
</evidence>
<evidence type="ECO:0000256" key="2">
    <source>
        <dbReference type="ARBA" id="ARBA00023002"/>
    </source>
</evidence>
<name>A0A2I7KGB4_9RHOB</name>
<sequence>MLDRFKSKPTKSGADTHDLFINGAWIKASGCKTFDDFNPTTGALIAHIADANQVDVDAAIAAAKTAQTAWATLPPAARAAVFHKAAALFTERMTDFVDAMITETGSGFGKAMFEASLVPVALHEAAGLTTHNIGAILPSQVPGKVNRTVRSPRGVIGAISPWNFPLYLSLRSFIYAMALGNTIVLKPSEDSPLSGGLMIAQLFADAGLPAGVLNVVTTGRDGAPMVGDSFVGSRDVAGLSFTGSTKVGQMLSMACAQAFKPIMLELGGKNPIIVLEDADIDHAVDLAFFGAFLHQGQICMSADRIIVAQPIYQDFLNKLVAKTKNFVPTAPHEQTCVIGPIINDRQLQRIASMVDEAQTQGATVHCGGTTQAPYYTATILTDVSRDMRVWSDEIFGPVTCVVPAQNVEEALAMANDTEYGLSAAIVTTDLVQGEMLAERINAGMVHINDSTVHDEPHCPFSGMGASGGGGKWGPSGAIEAFTTQRWISTQRIAHQLPF</sequence>
<evidence type="ECO:0000256" key="3">
    <source>
        <dbReference type="ARBA" id="ARBA00023027"/>
    </source>
</evidence>
<dbReference type="InterPro" id="IPR016163">
    <property type="entry name" value="Ald_DH_C"/>
</dbReference>
<dbReference type="EMBL" id="CP010728">
    <property type="protein sequence ID" value="AUR01633.1"/>
    <property type="molecule type" value="Genomic_DNA"/>
</dbReference>
<comment type="similarity">
    <text evidence="1 5">Belongs to the aldehyde dehydrogenase family.</text>
</comment>
<geneLocation type="plasmid" evidence="8">
    <name>pp88_c</name>
</geneLocation>
<keyword evidence="3" id="KW-0520">NAD</keyword>
<gene>
    <name evidence="7" type="ORF">PhaeoP88_04321</name>
</gene>
<dbReference type="Gene3D" id="3.40.309.10">
    <property type="entry name" value="Aldehyde Dehydrogenase, Chain A, domain 2"/>
    <property type="match status" value="1"/>
</dbReference>
<dbReference type="Gene3D" id="3.40.605.10">
    <property type="entry name" value="Aldehyde Dehydrogenase, Chain A, domain 1"/>
    <property type="match status" value="1"/>
</dbReference>
<reference evidence="7 8" key="1">
    <citation type="journal article" date="2017" name="Front. Microbiol.">
        <title>Phaeobacter piscinae sp. nov., a species of the Roseobacter group and potential aquaculture probiont.</title>
        <authorList>
            <person name="Sonnenschein E.C."/>
            <person name="Phippen C.B.W."/>
            <person name="Nielsen K.F."/>
            <person name="Mateiu R.V."/>
            <person name="Melchiorsen J."/>
            <person name="Gram L."/>
            <person name="Overmann J."/>
            <person name="Freese H.M."/>
        </authorList>
    </citation>
    <scope>NUCLEOTIDE SEQUENCE [LARGE SCALE GENOMIC DNA]</scope>
    <source>
        <strain evidence="7 8">P88</strain>
        <plasmid evidence="8">pp88_c</plasmid>
    </source>
</reference>
<dbReference type="InterPro" id="IPR016162">
    <property type="entry name" value="Ald_DH_N"/>
</dbReference>
<protein>
    <submittedName>
        <fullName evidence="7">NAD-dependent aldehyde dehydrogenase</fullName>
        <ecNumber evidence="7">1.2.1.16</ecNumber>
    </submittedName>
</protein>
<dbReference type="FunFam" id="3.40.309.10:FF:000010">
    <property type="entry name" value="Gamma-aminobutyraldehyde dehydrogenase"/>
    <property type="match status" value="1"/>
</dbReference>
<dbReference type="RefSeq" id="WP_102884678.1">
    <property type="nucleotide sequence ID" value="NZ_CP010728.1"/>
</dbReference>
<dbReference type="EC" id="1.2.1.16" evidence="7"/>
<dbReference type="SUPFAM" id="SSF53720">
    <property type="entry name" value="ALDH-like"/>
    <property type="match status" value="1"/>
</dbReference>
<dbReference type="PANTHER" id="PTHR42986">
    <property type="entry name" value="BENZALDEHYDE DEHYDROGENASE YFMT"/>
    <property type="match status" value="1"/>
</dbReference>
<dbReference type="PROSITE" id="PS00687">
    <property type="entry name" value="ALDEHYDE_DEHYDR_GLU"/>
    <property type="match status" value="1"/>
</dbReference>
<evidence type="ECO:0000313" key="8">
    <source>
        <dbReference type="Proteomes" id="UP000236447"/>
    </source>
</evidence>
<proteinExistence type="inferred from homology"/>
<dbReference type="Pfam" id="PF00171">
    <property type="entry name" value="Aldedh"/>
    <property type="match status" value="1"/>
</dbReference>
<evidence type="ECO:0000259" key="6">
    <source>
        <dbReference type="Pfam" id="PF00171"/>
    </source>
</evidence>
<dbReference type="AlphaFoldDB" id="A0A2I7KGB4"/>
<evidence type="ECO:0000313" key="7">
    <source>
        <dbReference type="EMBL" id="AUR01633.1"/>
    </source>
</evidence>
<feature type="active site" evidence="4">
    <location>
        <position position="265"/>
    </location>
</feature>
<reference evidence="7 8" key="2">
    <citation type="journal article" date="2017" name="Genome Biol. Evol.">
        <title>Trajectories and Drivers of Genome Evolution in Surface-Associated Marine Phaeobacter.</title>
        <authorList>
            <person name="Freese H.M."/>
            <person name="Sikorski J."/>
            <person name="Bunk B."/>
            <person name="Scheuner C."/>
            <person name="Meier-Kolthoff J.P."/>
            <person name="Sproer C."/>
            <person name="Gram L."/>
            <person name="Overmann J."/>
        </authorList>
    </citation>
    <scope>NUCLEOTIDE SEQUENCE [LARGE SCALE GENOMIC DNA]</scope>
    <source>
        <strain evidence="7 8">P88</strain>
        <plasmid evidence="8">pp88_c</plasmid>
    </source>
</reference>
<evidence type="ECO:0000256" key="4">
    <source>
        <dbReference type="PROSITE-ProRule" id="PRU10007"/>
    </source>
</evidence>
<organism evidence="7 8">
    <name type="scientific">Phaeobacter inhibens</name>
    <dbReference type="NCBI Taxonomy" id="221822"/>
    <lineage>
        <taxon>Bacteria</taxon>
        <taxon>Pseudomonadati</taxon>
        <taxon>Pseudomonadota</taxon>
        <taxon>Alphaproteobacteria</taxon>
        <taxon>Rhodobacterales</taxon>
        <taxon>Roseobacteraceae</taxon>
        <taxon>Phaeobacter</taxon>
    </lineage>
</organism>
<dbReference type="GO" id="GO:0009013">
    <property type="term" value="F:succinate-semialdehyde dehydrogenase [NAD(P)+] activity"/>
    <property type="evidence" value="ECO:0007669"/>
    <property type="project" value="UniProtKB-EC"/>
</dbReference>
<evidence type="ECO:0000256" key="1">
    <source>
        <dbReference type="ARBA" id="ARBA00009986"/>
    </source>
</evidence>
<dbReference type="InterPro" id="IPR015590">
    <property type="entry name" value="Aldehyde_DH_dom"/>
</dbReference>
<dbReference type="InterPro" id="IPR016161">
    <property type="entry name" value="Ald_DH/histidinol_DH"/>
</dbReference>
<keyword evidence="2 5" id="KW-0560">Oxidoreductase</keyword>
<accession>A0A2I7KGB4</accession>
<dbReference type="PANTHER" id="PTHR42986:SF1">
    <property type="entry name" value="BENZALDEHYDE DEHYDROGENASE YFMT"/>
    <property type="match status" value="1"/>
</dbReference>
<feature type="domain" description="Aldehyde dehydrogenase" evidence="6">
    <location>
        <begin position="25"/>
        <end position="487"/>
    </location>
</feature>
<keyword evidence="7" id="KW-0614">Plasmid</keyword>
<dbReference type="Proteomes" id="UP000236447">
    <property type="component" value="Plasmid pP88_c"/>
</dbReference>
<dbReference type="InterPro" id="IPR029510">
    <property type="entry name" value="Ald_DH_CS_GLU"/>
</dbReference>